<name>E1QKM9_DESB2</name>
<reference evidence="7 8" key="1">
    <citation type="journal article" date="2010" name="Stand. Genomic Sci.">
        <title>Complete genome sequence of Desulfarculus baarsii type strain (2st14).</title>
        <authorList>
            <person name="Sun H."/>
            <person name="Spring S."/>
            <person name="Lapidus A."/>
            <person name="Davenport K."/>
            <person name="Del Rio T.G."/>
            <person name="Tice H."/>
            <person name="Nolan M."/>
            <person name="Copeland A."/>
            <person name="Cheng J.F."/>
            <person name="Lucas S."/>
            <person name="Tapia R."/>
            <person name="Goodwin L."/>
            <person name="Pitluck S."/>
            <person name="Ivanova N."/>
            <person name="Pagani I."/>
            <person name="Mavromatis K."/>
            <person name="Ovchinnikova G."/>
            <person name="Pati A."/>
            <person name="Chen A."/>
            <person name="Palaniappan K."/>
            <person name="Hauser L."/>
            <person name="Chang Y.J."/>
            <person name="Jeffries C.D."/>
            <person name="Detter J.C."/>
            <person name="Han C."/>
            <person name="Rohde M."/>
            <person name="Brambilla E."/>
            <person name="Goker M."/>
            <person name="Woyke T."/>
            <person name="Bristow J."/>
            <person name="Eisen J.A."/>
            <person name="Markowitz V."/>
            <person name="Hugenholtz P."/>
            <person name="Kyrpides N.C."/>
            <person name="Klenk H.P."/>
            <person name="Land M."/>
        </authorList>
    </citation>
    <scope>NUCLEOTIDE SEQUENCE [LARGE SCALE GENOMIC DNA]</scope>
    <source>
        <strain evidence="8">ATCC 33931 / DSM 2075 / LMG 7858 / VKM B-1802 / 2st14</strain>
    </source>
</reference>
<proteinExistence type="predicted"/>
<dbReference type="InterPro" id="IPR050109">
    <property type="entry name" value="HTH-type_TetR-like_transc_reg"/>
</dbReference>
<dbReference type="Gene3D" id="1.10.357.10">
    <property type="entry name" value="Tetracycline Repressor, domain 2"/>
    <property type="match status" value="1"/>
</dbReference>
<dbReference type="SUPFAM" id="SSF48498">
    <property type="entry name" value="Tetracyclin repressor-like, C-terminal domain"/>
    <property type="match status" value="1"/>
</dbReference>
<feature type="domain" description="HTH tetR-type" evidence="6">
    <location>
        <begin position="24"/>
        <end position="84"/>
    </location>
</feature>
<feature type="compositionally biased region" description="Basic and acidic residues" evidence="5">
    <location>
        <begin position="1"/>
        <end position="15"/>
    </location>
</feature>
<evidence type="ECO:0000256" key="2">
    <source>
        <dbReference type="ARBA" id="ARBA00023125"/>
    </source>
</evidence>
<dbReference type="InterPro" id="IPR036271">
    <property type="entry name" value="Tet_transcr_reg_TetR-rel_C_sf"/>
</dbReference>
<gene>
    <name evidence="7" type="ordered locus">Deba_2885</name>
</gene>
<keyword evidence="1" id="KW-0805">Transcription regulation</keyword>
<evidence type="ECO:0000256" key="1">
    <source>
        <dbReference type="ARBA" id="ARBA00023015"/>
    </source>
</evidence>
<dbReference type="AlphaFoldDB" id="E1QKM9"/>
<evidence type="ECO:0000313" key="7">
    <source>
        <dbReference type="EMBL" id="ADK86238.1"/>
    </source>
</evidence>
<dbReference type="Proteomes" id="UP000009047">
    <property type="component" value="Chromosome"/>
</dbReference>
<accession>E1QKM9</accession>
<evidence type="ECO:0000256" key="3">
    <source>
        <dbReference type="ARBA" id="ARBA00023163"/>
    </source>
</evidence>
<keyword evidence="8" id="KW-1185">Reference proteome</keyword>
<dbReference type="PANTHER" id="PTHR30055:SF234">
    <property type="entry name" value="HTH-TYPE TRANSCRIPTIONAL REGULATOR BETI"/>
    <property type="match status" value="1"/>
</dbReference>
<feature type="DNA-binding region" description="H-T-H motif" evidence="4">
    <location>
        <begin position="47"/>
        <end position="66"/>
    </location>
</feature>
<dbReference type="EMBL" id="CP002085">
    <property type="protein sequence ID" value="ADK86238.1"/>
    <property type="molecule type" value="Genomic_DNA"/>
</dbReference>
<dbReference type="HOGENOM" id="CLU_1169164_0_0_7"/>
<dbReference type="KEGG" id="dbr:Deba_2885"/>
<evidence type="ECO:0000256" key="4">
    <source>
        <dbReference type="PROSITE-ProRule" id="PRU00335"/>
    </source>
</evidence>
<dbReference type="PROSITE" id="PS50977">
    <property type="entry name" value="HTH_TETR_2"/>
    <property type="match status" value="1"/>
</dbReference>
<dbReference type="SUPFAM" id="SSF46689">
    <property type="entry name" value="Homeodomain-like"/>
    <property type="match status" value="1"/>
</dbReference>
<dbReference type="InterPro" id="IPR009057">
    <property type="entry name" value="Homeodomain-like_sf"/>
</dbReference>
<dbReference type="GO" id="GO:0003700">
    <property type="term" value="F:DNA-binding transcription factor activity"/>
    <property type="evidence" value="ECO:0007669"/>
    <property type="project" value="TreeGrafter"/>
</dbReference>
<sequence length="237" mass="27206">MDRAGEGMDKELKGEVRRKRRDPAATKDKILVAAEKLFSRKGFSGTSMSEIAAKGKVTQSLIHHYFGSKEGLFLEVMRRHLVRMGRMGRKRMEQAIQGDDYLAAGLTAYFRMLADTPLLVHMGAWFTLFFLQHPRPVRMIEGGDAEEDANQRYIFDLCEDMVRAMSEMQQKGLMRQDIDPAALLMMIFSAAEHWHEAKLRLLRRLPHDTAERVDDDKYLETLIKIIIDGARPRPAQV</sequence>
<keyword evidence="3" id="KW-0804">Transcription</keyword>
<dbReference type="STRING" id="644282.Deba_2885"/>
<evidence type="ECO:0000313" key="8">
    <source>
        <dbReference type="Proteomes" id="UP000009047"/>
    </source>
</evidence>
<keyword evidence="2 4" id="KW-0238">DNA-binding</keyword>
<protein>
    <submittedName>
        <fullName evidence="7">Transcriptional regulator, TetR family</fullName>
    </submittedName>
</protein>
<evidence type="ECO:0000256" key="5">
    <source>
        <dbReference type="SAM" id="MobiDB-lite"/>
    </source>
</evidence>
<dbReference type="PRINTS" id="PR00455">
    <property type="entry name" value="HTHTETR"/>
</dbReference>
<dbReference type="GO" id="GO:0000976">
    <property type="term" value="F:transcription cis-regulatory region binding"/>
    <property type="evidence" value="ECO:0007669"/>
    <property type="project" value="TreeGrafter"/>
</dbReference>
<dbReference type="PANTHER" id="PTHR30055">
    <property type="entry name" value="HTH-TYPE TRANSCRIPTIONAL REGULATOR RUTR"/>
    <property type="match status" value="1"/>
</dbReference>
<evidence type="ECO:0000259" key="6">
    <source>
        <dbReference type="PROSITE" id="PS50977"/>
    </source>
</evidence>
<dbReference type="Gene3D" id="1.10.10.60">
    <property type="entry name" value="Homeodomain-like"/>
    <property type="match status" value="1"/>
</dbReference>
<dbReference type="Pfam" id="PF00440">
    <property type="entry name" value="TetR_N"/>
    <property type="match status" value="1"/>
</dbReference>
<dbReference type="eggNOG" id="COG1309">
    <property type="taxonomic scope" value="Bacteria"/>
</dbReference>
<feature type="region of interest" description="Disordered" evidence="5">
    <location>
        <begin position="1"/>
        <end position="21"/>
    </location>
</feature>
<dbReference type="InterPro" id="IPR001647">
    <property type="entry name" value="HTH_TetR"/>
</dbReference>
<organism evidence="7 8">
    <name type="scientific">Desulfarculus baarsii (strain ATCC 33931 / DSM 2075 / LMG 7858 / VKM B-1802 / 2st14)</name>
    <dbReference type="NCBI Taxonomy" id="644282"/>
    <lineage>
        <taxon>Bacteria</taxon>
        <taxon>Pseudomonadati</taxon>
        <taxon>Thermodesulfobacteriota</taxon>
        <taxon>Desulfarculia</taxon>
        <taxon>Desulfarculales</taxon>
        <taxon>Desulfarculaceae</taxon>
        <taxon>Desulfarculus</taxon>
    </lineage>
</organism>